<gene>
    <name evidence="3" type="ORF">D9548_02305</name>
</gene>
<dbReference type="RefSeq" id="WP_061580781.1">
    <property type="nucleotide sequence ID" value="NZ_LQYY01000090.1"/>
</dbReference>
<dbReference type="GO" id="GO:0030420">
    <property type="term" value="P:establishment of competence for transformation"/>
    <property type="evidence" value="ECO:0007669"/>
    <property type="project" value="UniProtKB-KW"/>
</dbReference>
<dbReference type="Proteomes" id="UP000266922">
    <property type="component" value="Unassembled WGS sequence"/>
</dbReference>
<sequence length="210" mass="23703">MTDKNFFSCRRTLGFTLIETLLSITLLSAVAIGLFSFFTHAMTYTADNERRTVAINVARGTMAYFEKNVLFSSLSNYMTENNLSFLKVEKNSCSHEALSSLLFPSGNQGETISSQQSCTAQLAPTINDVQYETTVYIIRCDQKGWDGFLTSSEFASLPERLKEEIRRERNNMISSEAGTYMAKLYAVVRWGERNGDITWVEGVVTDETIR</sequence>
<evidence type="ECO:0000256" key="1">
    <source>
        <dbReference type="ARBA" id="ARBA00004241"/>
    </source>
</evidence>
<keyword evidence="2" id="KW-0178">Competence</keyword>
<dbReference type="EMBL" id="RCTJ01000003">
    <property type="protein sequence ID" value="RLQ15052.1"/>
    <property type="molecule type" value="Genomic_DNA"/>
</dbReference>
<protein>
    <submittedName>
        <fullName evidence="3">Type II secretion system protein</fullName>
    </submittedName>
</protein>
<evidence type="ECO:0000313" key="3">
    <source>
        <dbReference type="EMBL" id="RLQ15052.1"/>
    </source>
</evidence>
<evidence type="ECO:0000313" key="4">
    <source>
        <dbReference type="Proteomes" id="UP000266922"/>
    </source>
</evidence>
<comment type="subcellular location">
    <subcellularLocation>
        <location evidence="1">Cell surface</location>
    </subcellularLocation>
</comment>
<accession>A0A178TTA3</accession>
<dbReference type="Pfam" id="PF07963">
    <property type="entry name" value="N_methyl"/>
    <property type="match status" value="1"/>
</dbReference>
<proteinExistence type="predicted"/>
<evidence type="ECO:0000256" key="2">
    <source>
        <dbReference type="ARBA" id="ARBA00023287"/>
    </source>
</evidence>
<dbReference type="GO" id="GO:0009986">
    <property type="term" value="C:cell surface"/>
    <property type="evidence" value="ECO:0007669"/>
    <property type="project" value="UniProtKB-SubCell"/>
</dbReference>
<name>A0A178TTA3_GEOSE</name>
<dbReference type="AlphaFoldDB" id="A0A178TTA3"/>
<comment type="caution">
    <text evidence="3">The sequence shown here is derived from an EMBL/GenBank/DDBJ whole genome shotgun (WGS) entry which is preliminary data.</text>
</comment>
<reference evidence="3 4" key="1">
    <citation type="submission" date="2018-10" db="EMBL/GenBank/DDBJ databases">
        <title>Geobacillus stearothermophilus in processing lines of powdered infant formula.</title>
        <authorList>
            <person name="Rhee M.S."/>
            <person name="Choi I.-G."/>
            <person name="Cho T.J."/>
            <person name="Park B."/>
        </authorList>
    </citation>
    <scope>NUCLEOTIDE SEQUENCE [LARGE SCALE GENOMIC DNA]</scope>
    <source>
        <strain evidence="3 4">FHS-PPGT130</strain>
    </source>
</reference>
<dbReference type="OrthoDB" id="2456766at2"/>
<dbReference type="InterPro" id="IPR012902">
    <property type="entry name" value="N_methyl_site"/>
</dbReference>
<organism evidence="3 4">
    <name type="scientific">Geobacillus stearothermophilus</name>
    <name type="common">Bacillus stearothermophilus</name>
    <dbReference type="NCBI Taxonomy" id="1422"/>
    <lineage>
        <taxon>Bacteria</taxon>
        <taxon>Bacillati</taxon>
        <taxon>Bacillota</taxon>
        <taxon>Bacilli</taxon>
        <taxon>Bacillales</taxon>
        <taxon>Anoxybacillaceae</taxon>
        <taxon>Geobacillus</taxon>
    </lineage>
</organism>